<dbReference type="STRING" id="77586.A0A0D9X367"/>
<feature type="region of interest" description="Disordered" evidence="1">
    <location>
        <begin position="539"/>
        <end position="561"/>
    </location>
</feature>
<dbReference type="HOGENOM" id="CLU_007582_0_0_1"/>
<dbReference type="InterPro" id="IPR036420">
    <property type="entry name" value="BRCT_dom_sf"/>
</dbReference>
<dbReference type="Pfam" id="PF12738">
    <property type="entry name" value="PTCB-BRCT"/>
    <property type="match status" value="1"/>
</dbReference>
<reference evidence="4" key="2">
    <citation type="submission" date="2013-12" db="EMBL/GenBank/DDBJ databases">
        <authorList>
            <person name="Yu Y."/>
            <person name="Lee S."/>
            <person name="de Baynast K."/>
            <person name="Wissotski M."/>
            <person name="Liu L."/>
            <person name="Talag J."/>
            <person name="Goicoechea J."/>
            <person name="Angelova A."/>
            <person name="Jetty R."/>
            <person name="Kudrna D."/>
            <person name="Golser W."/>
            <person name="Rivera L."/>
            <person name="Zhang J."/>
            <person name="Wing R."/>
        </authorList>
    </citation>
    <scope>NUCLEOTIDE SEQUENCE</scope>
</reference>
<feature type="compositionally biased region" description="Polar residues" evidence="1">
    <location>
        <begin position="581"/>
        <end position="593"/>
    </location>
</feature>
<dbReference type="SMART" id="SM00292">
    <property type="entry name" value="BRCT"/>
    <property type="match status" value="4"/>
</dbReference>
<feature type="compositionally biased region" description="Basic and acidic residues" evidence="1">
    <location>
        <begin position="629"/>
        <end position="638"/>
    </location>
</feature>
<feature type="compositionally biased region" description="Polar residues" evidence="1">
    <location>
        <begin position="652"/>
        <end position="668"/>
    </location>
</feature>
<evidence type="ECO:0000256" key="1">
    <source>
        <dbReference type="SAM" id="MobiDB-lite"/>
    </source>
</evidence>
<evidence type="ECO:0000313" key="4">
    <source>
        <dbReference type="Proteomes" id="UP000032180"/>
    </source>
</evidence>
<dbReference type="CDD" id="cd17711">
    <property type="entry name" value="BRCT_PAXIP1_rpt3"/>
    <property type="match status" value="1"/>
</dbReference>
<dbReference type="eggNOG" id="KOG1929">
    <property type="taxonomic scope" value="Eukaryota"/>
</dbReference>
<feature type="region of interest" description="Disordered" evidence="1">
    <location>
        <begin position="394"/>
        <end position="424"/>
    </location>
</feature>
<name>A0A0D9X367_9ORYZ</name>
<feature type="compositionally biased region" description="Polar residues" evidence="1">
    <location>
        <begin position="248"/>
        <end position="262"/>
    </location>
</feature>
<dbReference type="Proteomes" id="UP000032180">
    <property type="component" value="Chromosome 7"/>
</dbReference>
<feature type="region of interest" description="Disordered" evidence="1">
    <location>
        <begin position="944"/>
        <end position="1008"/>
    </location>
</feature>
<dbReference type="PANTHER" id="PTHR47181:SF6">
    <property type="entry name" value="BRCT DOMAIN-CONTAINING PROTEIN"/>
    <property type="match status" value="1"/>
</dbReference>
<feature type="compositionally biased region" description="Polar residues" evidence="1">
    <location>
        <begin position="547"/>
        <end position="561"/>
    </location>
</feature>
<feature type="domain" description="BRCT" evidence="2">
    <location>
        <begin position="13"/>
        <end position="103"/>
    </location>
</feature>
<evidence type="ECO:0000259" key="2">
    <source>
        <dbReference type="PROSITE" id="PS50172"/>
    </source>
</evidence>
<reference evidence="3" key="3">
    <citation type="submission" date="2015-04" db="UniProtKB">
        <authorList>
            <consortium name="EnsemblPlants"/>
        </authorList>
    </citation>
    <scope>IDENTIFICATION</scope>
</reference>
<proteinExistence type="predicted"/>
<feature type="compositionally biased region" description="Polar residues" evidence="1">
    <location>
        <begin position="394"/>
        <end position="410"/>
    </location>
</feature>
<feature type="region of interest" description="Disordered" evidence="1">
    <location>
        <begin position="870"/>
        <end position="901"/>
    </location>
</feature>
<dbReference type="CDD" id="cd17738">
    <property type="entry name" value="BRCT_TopBP1_rpt7"/>
    <property type="match status" value="1"/>
</dbReference>
<feature type="compositionally biased region" description="Polar residues" evidence="1">
    <location>
        <begin position="270"/>
        <end position="287"/>
    </location>
</feature>
<dbReference type="Gene3D" id="3.40.50.10190">
    <property type="entry name" value="BRCT domain"/>
    <property type="match status" value="4"/>
</dbReference>
<dbReference type="InterPro" id="IPR044254">
    <property type="entry name" value="At4g02110-like"/>
</dbReference>
<dbReference type="InterPro" id="IPR001357">
    <property type="entry name" value="BRCT_dom"/>
</dbReference>
<feature type="compositionally biased region" description="Polar residues" evidence="1">
    <location>
        <begin position="221"/>
        <end position="235"/>
    </location>
</feature>
<dbReference type="SUPFAM" id="SSF52113">
    <property type="entry name" value="BRCT domain"/>
    <property type="match status" value="3"/>
</dbReference>
<feature type="region of interest" description="Disordered" evidence="1">
    <location>
        <begin position="819"/>
        <end position="840"/>
    </location>
</feature>
<protein>
    <recommendedName>
        <fullName evidence="2">BRCT domain-containing protein</fullName>
    </recommendedName>
</protein>
<dbReference type="EnsemblPlants" id="LPERR07G23860.1">
    <property type="protein sequence ID" value="LPERR07G23860.1"/>
    <property type="gene ID" value="LPERR07G23860"/>
</dbReference>
<organism evidence="3 4">
    <name type="scientific">Leersia perrieri</name>
    <dbReference type="NCBI Taxonomy" id="77586"/>
    <lineage>
        <taxon>Eukaryota</taxon>
        <taxon>Viridiplantae</taxon>
        <taxon>Streptophyta</taxon>
        <taxon>Embryophyta</taxon>
        <taxon>Tracheophyta</taxon>
        <taxon>Spermatophyta</taxon>
        <taxon>Magnoliopsida</taxon>
        <taxon>Liliopsida</taxon>
        <taxon>Poales</taxon>
        <taxon>Poaceae</taxon>
        <taxon>BOP clade</taxon>
        <taxon>Oryzoideae</taxon>
        <taxon>Oryzeae</taxon>
        <taxon>Oryzinae</taxon>
        <taxon>Leersia</taxon>
    </lineage>
</organism>
<feature type="compositionally biased region" description="Polar residues" evidence="1">
    <location>
        <begin position="874"/>
        <end position="900"/>
    </location>
</feature>
<dbReference type="PANTHER" id="PTHR47181">
    <property type="entry name" value="BRCA1 C TERMINUS DOMAIN CONTAINING PROTEIN, EXPRESSED"/>
    <property type="match status" value="1"/>
</dbReference>
<feature type="domain" description="BRCT" evidence="2">
    <location>
        <begin position="116"/>
        <end position="198"/>
    </location>
</feature>
<evidence type="ECO:0000313" key="3">
    <source>
        <dbReference type="EnsemblPlants" id="LPERR07G23860.1"/>
    </source>
</evidence>
<feature type="domain" description="BRCT" evidence="2">
    <location>
        <begin position="1060"/>
        <end position="1151"/>
    </location>
</feature>
<reference evidence="3 4" key="1">
    <citation type="submission" date="2012-08" db="EMBL/GenBank/DDBJ databases">
        <title>Oryza genome evolution.</title>
        <authorList>
            <person name="Wing R.A."/>
        </authorList>
    </citation>
    <scope>NUCLEOTIDE SEQUENCE</scope>
</reference>
<dbReference type="PROSITE" id="PS50172">
    <property type="entry name" value="BRCT"/>
    <property type="match status" value="3"/>
</dbReference>
<sequence length="1322" mass="143639">MPAHEGEDGGGADDGRLFAGVRFALVGFDPVSESQYRSEMVQHGGVDAGAYGAACTHLIVFGLVYDNPICVAARKDGKKVVSEQWVEDSLDLGEMADADRVQYRPVRDFSGIPGSESLCICLTGYQKNKRQEIMNMASLMGAQFSKNLTHSVTHLICYKFEGLKYETAKQENINLVNHQWMEDCLMAWKILPVGAYTKSSWELEIMTALVKDSEDEEETGRSSSGSKRPTRSAWTADTRMTDLIGPDSQATTRDPTVSSSNAEIAAGGHMSTSEQMKNAGGSSNRSLNIKPDLQNTPIFPDPDVHESAHLPLNGKEETPAAQVHSDEAKDDVTPGAHCISNIGGTAVCSDHYVHQSTMAPAILVDNTEIIIENCLDSINQNNVNNALWSTPSKETLSEKTLQSSDLSGNAGQKDGGSTPDLNAAVDQSNAGQKLTLHEANLRFSGNAASKNTQVLSYKRRRCRKYVSPEANLKPTGPPQSFERITPRVEFNISPSMNIDHKNSDLTDSGSLRVDEVAKKVDKSSGALAQRRTSKLSSISIKPSVSSETGIANSPFSSRESASEATTISDLIGNSTQSVILTKENSGTRKSNLLSHRRTLKLARPVEGEQLSENSSKANKPLRGNTLVLHEARSEKDYAAKSSANSEVEKRNSSSSLQTGDTEMSDAPQVNTTEVVAAPNKEFENVVSHQNMEVVTKEIQVSAIISECEPFPQEEPNSKVKNTSGKRFWNASKKAATKYIKNKDEVLSFKSDGDKVVSRQNVEAQSEKNCASPNGVECAVIIPEQVPSSGANSAAAKNLLHASQMNAALALSKTELAEKYTEENPGSASSDSRRKSSFLKVSQTADVEMPDAPIVDSMGAMSSKSGCKKVFTPENVGSSPKRLSSNTNTGGPETCTPSVVPNNRVRKAAAKRKVSAVQQNSFGAEHCKNGSAFVSEFKFVYSKRASGSSRNGSKKATDQNLQSSNEDVTKDTGGSFSKDAMRDRLKIVQNSQARSSKRHKSADLLNSSTDYDKENLPVNRNIIPNSKCGNSGMSSNCFIEAAGSGKDLLTDHGVVEENDCGMLTVLEPRLFILSGHRLLRKEYKSILRPLKGRVCRDSHHWSFQATHFITPELRRTEKFFAAAAAGRWILKSDYLTACNDAGKFLEEEPFEWHGDGLNNSDTISMDAPRKWRQLRQHTGHGAFYGMEIIIYGECISPSLDTLKRAVRAGDGTILATAPPYTRFLKPDVDFAVVSPGMPSADAWVQEFMRQGIPCISADYLVEYVCKPGHSLDKHVLFNMHHLADKSHAKLLKLKGQQHDDVLAAGAGEAADAFLLVDPTTGKD</sequence>
<keyword evidence="4" id="KW-1185">Reference proteome</keyword>
<accession>A0A0D9X367</accession>
<feature type="region of interest" description="Disordered" evidence="1">
    <location>
        <begin position="211"/>
        <end position="287"/>
    </location>
</feature>
<feature type="region of interest" description="Disordered" evidence="1">
    <location>
        <begin position="581"/>
        <end position="668"/>
    </location>
</feature>
<dbReference type="Gramene" id="LPERR07G23860.1">
    <property type="protein sequence ID" value="LPERR07G23860.1"/>
    <property type="gene ID" value="LPERR07G23860"/>
</dbReference>